<accession>A0A1H8HUX0</accession>
<evidence type="ECO:0000259" key="4">
    <source>
        <dbReference type="PROSITE" id="PS50932"/>
    </source>
</evidence>
<name>A0A1H8HUX0_9SPHI</name>
<dbReference type="SUPFAM" id="SSF47413">
    <property type="entry name" value="lambda repressor-like DNA-binding domains"/>
    <property type="match status" value="1"/>
</dbReference>
<keyword evidence="6" id="KW-1185">Reference proteome</keyword>
<sequence>MNFGGVTIKDIAKELGISPSAVSKALKDSHEIGEKTKALVLECAKRLNYQPNLNAQSLKRGNSKSLGIVVSTIDNQFFSQVINGIESVAHSKGYNVFITQTHESYDLEMQNVRHLTFRSIDGLLISLSTETNNIDHLKELHKKGLPIVFFDRVSDEIDTHKVVADNFAGAYDATSQLIDAGYRKIAHITSSVNVSITAERLKGYKKALEQHGIVPDEKLIKYCPHGGKDLAEIENALSELFSDSKPDAIFTASDRITTTTLSLLHKLGYRIPADIALLGFTNTQLAEVLNPPLSAVYQPGFEMGKKATEMLISIIESKRPVTEFETAVLPTQVFIRSSSQPVKAEPKS</sequence>
<dbReference type="SUPFAM" id="SSF53822">
    <property type="entry name" value="Periplasmic binding protein-like I"/>
    <property type="match status" value="1"/>
</dbReference>
<evidence type="ECO:0000256" key="1">
    <source>
        <dbReference type="ARBA" id="ARBA00023015"/>
    </source>
</evidence>
<dbReference type="EMBL" id="FOCL01000003">
    <property type="protein sequence ID" value="SEN60150.1"/>
    <property type="molecule type" value="Genomic_DNA"/>
</dbReference>
<evidence type="ECO:0000313" key="6">
    <source>
        <dbReference type="Proteomes" id="UP000198942"/>
    </source>
</evidence>
<dbReference type="OrthoDB" id="9803256at2"/>
<keyword evidence="3" id="KW-0804">Transcription</keyword>
<dbReference type="CDD" id="cd01392">
    <property type="entry name" value="HTH_LacI"/>
    <property type="match status" value="1"/>
</dbReference>
<dbReference type="Gene3D" id="1.10.260.40">
    <property type="entry name" value="lambda repressor-like DNA-binding domains"/>
    <property type="match status" value="1"/>
</dbReference>
<dbReference type="Proteomes" id="UP000198942">
    <property type="component" value="Unassembled WGS sequence"/>
</dbReference>
<evidence type="ECO:0000313" key="5">
    <source>
        <dbReference type="EMBL" id="SEN60150.1"/>
    </source>
</evidence>
<dbReference type="GO" id="GO:0003700">
    <property type="term" value="F:DNA-binding transcription factor activity"/>
    <property type="evidence" value="ECO:0007669"/>
    <property type="project" value="TreeGrafter"/>
</dbReference>
<organism evidence="5 6">
    <name type="scientific">Mucilaginibacter gossypiicola</name>
    <dbReference type="NCBI Taxonomy" id="551995"/>
    <lineage>
        <taxon>Bacteria</taxon>
        <taxon>Pseudomonadati</taxon>
        <taxon>Bacteroidota</taxon>
        <taxon>Sphingobacteriia</taxon>
        <taxon>Sphingobacteriales</taxon>
        <taxon>Sphingobacteriaceae</taxon>
        <taxon>Mucilaginibacter</taxon>
    </lineage>
</organism>
<dbReference type="InterPro" id="IPR028082">
    <property type="entry name" value="Peripla_BP_I"/>
</dbReference>
<protein>
    <submittedName>
        <fullName evidence="5">Transcriptional regulator, LacI family</fullName>
    </submittedName>
</protein>
<dbReference type="InterPro" id="IPR001761">
    <property type="entry name" value="Peripla_BP/Lac1_sug-bd_dom"/>
</dbReference>
<dbReference type="GO" id="GO:0000976">
    <property type="term" value="F:transcription cis-regulatory region binding"/>
    <property type="evidence" value="ECO:0007669"/>
    <property type="project" value="TreeGrafter"/>
</dbReference>
<dbReference type="InterPro" id="IPR010982">
    <property type="entry name" value="Lambda_DNA-bd_dom_sf"/>
</dbReference>
<reference evidence="6" key="1">
    <citation type="submission" date="2016-10" db="EMBL/GenBank/DDBJ databases">
        <authorList>
            <person name="Varghese N."/>
            <person name="Submissions S."/>
        </authorList>
    </citation>
    <scope>NUCLEOTIDE SEQUENCE [LARGE SCALE GENOMIC DNA]</scope>
    <source>
        <strain evidence="6">Gh-48</strain>
    </source>
</reference>
<dbReference type="PANTHER" id="PTHR30146">
    <property type="entry name" value="LACI-RELATED TRANSCRIPTIONAL REPRESSOR"/>
    <property type="match status" value="1"/>
</dbReference>
<feature type="domain" description="HTH lacI-type" evidence="4">
    <location>
        <begin position="6"/>
        <end position="60"/>
    </location>
</feature>
<dbReference type="AlphaFoldDB" id="A0A1H8HUX0"/>
<dbReference type="Gene3D" id="3.40.50.2300">
    <property type="match status" value="2"/>
</dbReference>
<dbReference type="PANTHER" id="PTHR30146:SF109">
    <property type="entry name" value="HTH-TYPE TRANSCRIPTIONAL REGULATOR GALS"/>
    <property type="match status" value="1"/>
</dbReference>
<evidence type="ECO:0000256" key="2">
    <source>
        <dbReference type="ARBA" id="ARBA00023125"/>
    </source>
</evidence>
<dbReference type="Pfam" id="PF00532">
    <property type="entry name" value="Peripla_BP_1"/>
    <property type="match status" value="1"/>
</dbReference>
<dbReference type="InterPro" id="IPR000843">
    <property type="entry name" value="HTH_LacI"/>
</dbReference>
<keyword evidence="1" id="KW-0805">Transcription regulation</keyword>
<dbReference type="Pfam" id="PF00356">
    <property type="entry name" value="LacI"/>
    <property type="match status" value="1"/>
</dbReference>
<evidence type="ECO:0000256" key="3">
    <source>
        <dbReference type="ARBA" id="ARBA00023163"/>
    </source>
</evidence>
<dbReference type="CDD" id="cd06267">
    <property type="entry name" value="PBP1_LacI_sugar_binding-like"/>
    <property type="match status" value="1"/>
</dbReference>
<dbReference type="PROSITE" id="PS50932">
    <property type="entry name" value="HTH_LACI_2"/>
    <property type="match status" value="1"/>
</dbReference>
<keyword evidence="2" id="KW-0238">DNA-binding</keyword>
<dbReference type="STRING" id="551995.SAMN05192574_103644"/>
<gene>
    <name evidence="5" type="ORF">SAMN05192574_103644</name>
</gene>
<dbReference type="SMART" id="SM00354">
    <property type="entry name" value="HTH_LACI"/>
    <property type="match status" value="1"/>
</dbReference>
<proteinExistence type="predicted"/>
<dbReference type="RefSeq" id="WP_091210952.1">
    <property type="nucleotide sequence ID" value="NZ_FOCL01000003.1"/>
</dbReference>